<evidence type="ECO:0000256" key="2">
    <source>
        <dbReference type="SAM" id="MobiDB-lite"/>
    </source>
</evidence>
<feature type="compositionally biased region" description="Basic and acidic residues" evidence="2">
    <location>
        <begin position="564"/>
        <end position="573"/>
    </location>
</feature>
<feature type="region of interest" description="Disordered" evidence="2">
    <location>
        <begin position="624"/>
        <end position="692"/>
    </location>
</feature>
<feature type="compositionally biased region" description="Basic and acidic residues" evidence="2">
    <location>
        <begin position="486"/>
        <end position="495"/>
    </location>
</feature>
<sequence>MSVVTKASDENAVPPSTGKKKKARRVFGSVLTNVNHSLSYSPSPFKGTDVSSDGTNSSSSKCQDRLVTNLFSIDENAGSSSLKDGRKSNQSSSQPSVSRSEASTVIPVPVVYKPFSNILGDPNSLAVKERNPERVFVPQSIRVPADKTSTESKLSVDNFGYPKRASNPNPNIKSTLLRNTGTNEINGQRRQEVRSANAALNAAKRAREKAMREKAKAAAMIRGQLKEEKDEALEFHEESKKIRQEQLNLRSQLSSQFSRAKAQRNQQKRQIQREECEKESIFKSTVAQEQKKRLQGIEERRRRESVAIRTKIRANNRQGEEKLRQMKLEEERAVLEERESSSLAFKQYQKDRRNSVKNNYQFKSGDAIRIRELHNQMESQRQKKQHESYELTFAAERDVDGYRREQAEQRRQSLASRNAEAKEQRVKAEQTSYEEKRAEHESYDLKREADRDVDNCKKLQLEQRRDSLAFRNEEGRKHRQLLSEQQGREKASEHKSFQLKFAADKDVEAFKQNEASMRRMSLEQRGEAARAIRKKQSEEEAARLENEHKSWELKFAGEKDAAAYQRQLEENRRKSLNQRNQEAKKQRQEEEKRRTQELQIQHEMYDLKWDGQRDAQAYLRSLQEERRHSLSSRNSEARDQRKEAAEQRSAQLRAEHESFELNRAASKDAEEYQKKTAQERRESLARRNEEKVRHAKVMEELNVISKAHEADSYALKWEGEEDAKAYLQDEKEKRRKSLQFRHEEGKRHRDVEDEVRRRELVQVHEDEELKAADHQDVARYQKECSERDRTSLEFRRKEAMIHRLEEANQLQIERDLEGRNKEIEALARIDVQGYIKSCKNERRKSLAHRAKERRRHADWARRKEQEEQNQRSLDERLRARDSRTMELARQKERRDRALDALRHSECTFSSFPSA</sequence>
<name>A0A9N8HHC2_9STRA</name>
<feature type="region of interest" description="Disordered" evidence="2">
    <location>
        <begin position="845"/>
        <end position="899"/>
    </location>
</feature>
<keyword evidence="4" id="KW-1185">Reference proteome</keyword>
<dbReference type="EMBL" id="CAICTM010000695">
    <property type="protein sequence ID" value="CAB9515153.1"/>
    <property type="molecule type" value="Genomic_DNA"/>
</dbReference>
<feature type="compositionally biased region" description="Basic and acidic residues" evidence="2">
    <location>
        <begin position="581"/>
        <end position="596"/>
    </location>
</feature>
<feature type="compositionally biased region" description="Basic and acidic residues" evidence="2">
    <location>
        <begin position="740"/>
        <end position="752"/>
    </location>
</feature>
<feature type="region of interest" description="Disordered" evidence="2">
    <location>
        <begin position="140"/>
        <end position="170"/>
    </location>
</feature>
<feature type="compositionally biased region" description="Basic and acidic residues" evidence="2">
    <location>
        <begin position="855"/>
        <end position="899"/>
    </location>
</feature>
<feature type="region of interest" description="Disordered" evidence="2">
    <location>
        <begin position="1"/>
        <end position="63"/>
    </location>
</feature>
<feature type="region of interest" description="Disordered" evidence="2">
    <location>
        <begin position="400"/>
        <end position="447"/>
    </location>
</feature>
<accession>A0A9N8HHC2</accession>
<gene>
    <name evidence="3" type="ORF">SEMRO_696_G188970.1</name>
</gene>
<dbReference type="AlphaFoldDB" id="A0A9N8HHC2"/>
<protein>
    <submittedName>
        <fullName evidence="3">Uncharacterized protein</fullName>
    </submittedName>
</protein>
<feature type="region of interest" description="Disordered" evidence="2">
    <location>
        <begin position="77"/>
        <end position="103"/>
    </location>
</feature>
<feature type="region of interest" description="Disordered" evidence="2">
    <location>
        <begin position="564"/>
        <end position="596"/>
    </location>
</feature>
<reference evidence="3" key="1">
    <citation type="submission" date="2020-06" db="EMBL/GenBank/DDBJ databases">
        <authorList>
            <consortium name="Plant Systems Biology data submission"/>
        </authorList>
    </citation>
    <scope>NUCLEOTIDE SEQUENCE</scope>
    <source>
        <strain evidence="3">D6</strain>
    </source>
</reference>
<organism evidence="3 4">
    <name type="scientific">Seminavis robusta</name>
    <dbReference type="NCBI Taxonomy" id="568900"/>
    <lineage>
        <taxon>Eukaryota</taxon>
        <taxon>Sar</taxon>
        <taxon>Stramenopiles</taxon>
        <taxon>Ochrophyta</taxon>
        <taxon>Bacillariophyta</taxon>
        <taxon>Bacillariophyceae</taxon>
        <taxon>Bacillariophycidae</taxon>
        <taxon>Naviculales</taxon>
        <taxon>Naviculaceae</taxon>
        <taxon>Seminavis</taxon>
    </lineage>
</organism>
<evidence type="ECO:0000313" key="3">
    <source>
        <dbReference type="EMBL" id="CAB9515153.1"/>
    </source>
</evidence>
<comment type="caution">
    <text evidence="3">The sequence shown here is derived from an EMBL/GenBank/DDBJ whole genome shotgun (WGS) entry which is preliminary data.</text>
</comment>
<feature type="region of interest" description="Disordered" evidence="2">
    <location>
        <begin position="728"/>
        <end position="752"/>
    </location>
</feature>
<feature type="compositionally biased region" description="Basic and acidic residues" evidence="2">
    <location>
        <begin position="653"/>
        <end position="692"/>
    </location>
</feature>
<feature type="region of interest" description="Disordered" evidence="2">
    <location>
        <begin position="767"/>
        <end position="788"/>
    </location>
</feature>
<feature type="compositionally biased region" description="Low complexity" evidence="2">
    <location>
        <begin position="88"/>
        <end position="103"/>
    </location>
</feature>
<feature type="compositionally biased region" description="Basic and acidic residues" evidence="2">
    <location>
        <begin position="400"/>
        <end position="411"/>
    </location>
</feature>
<proteinExistence type="predicted"/>
<feature type="region of interest" description="Disordered" evidence="2">
    <location>
        <begin position="526"/>
        <end position="547"/>
    </location>
</feature>
<feature type="coiled-coil region" evidence="1">
    <location>
        <begin position="193"/>
        <end position="279"/>
    </location>
</feature>
<feature type="region of interest" description="Disordered" evidence="2">
    <location>
        <begin position="468"/>
        <end position="495"/>
    </location>
</feature>
<feature type="compositionally biased region" description="Low complexity" evidence="2">
    <location>
        <begin position="47"/>
        <end position="60"/>
    </location>
</feature>
<evidence type="ECO:0000256" key="1">
    <source>
        <dbReference type="SAM" id="Coils"/>
    </source>
</evidence>
<dbReference type="Proteomes" id="UP001153069">
    <property type="component" value="Unassembled WGS sequence"/>
</dbReference>
<feature type="compositionally biased region" description="Basic residues" evidence="2">
    <location>
        <begin position="845"/>
        <end position="854"/>
    </location>
</feature>
<evidence type="ECO:0000313" key="4">
    <source>
        <dbReference type="Proteomes" id="UP001153069"/>
    </source>
</evidence>
<dbReference type="OrthoDB" id="195421at2759"/>
<feature type="compositionally biased region" description="Basic and acidic residues" evidence="2">
    <location>
        <begin position="635"/>
        <end position="646"/>
    </location>
</feature>
<feature type="compositionally biased region" description="Basic and acidic residues" evidence="2">
    <location>
        <begin position="419"/>
        <end position="447"/>
    </location>
</feature>
<keyword evidence="1" id="KW-0175">Coiled coil</keyword>
<feature type="compositionally biased region" description="Polar residues" evidence="2">
    <location>
        <begin position="30"/>
        <end position="42"/>
    </location>
</feature>